<keyword evidence="7 8" id="KW-0998">Cell outer membrane</keyword>
<dbReference type="Gene3D" id="2.40.170.20">
    <property type="entry name" value="TonB-dependent receptor, beta-barrel domain"/>
    <property type="match status" value="1"/>
</dbReference>
<keyword evidence="14" id="KW-1185">Reference proteome</keyword>
<sequence>MPFIQKLLLVSFSTVFFFAFCLSAEAKKHSPPPIEITGKVTDDKGEPVPGASVIIAGTTQGTTTNSAGEFVLNVPNQNVKLEISNVGFQTKTVPVGNGGNITVSLVKSVAGLDDVVVVGYGRVRKRDLTGSVSSVAARDITSYPAPGALLALQGKTTGVQVLQNSGAPGAPITVRVRGANSLLGNNEPLYVVDGFPLTSDPNAINPNDIQSIEILKDASATAIYGSRGANGVVLITTKTGRVGRSEVTFDSYYATQKVTKMIPMMNARQFAEVANERAANDNVPAYFRTGQIDSFGVGTDWQKELFRTAPMQNHAINVAGGNESTQYSVSGSFLKQDGIIAGSALQRGSLRANLSQKVSDKVRLSYNAVMTNTDLSQIDINGQKGGTTLSAVLVAPPTIAPFDANGNYSNVRAYVFSPNELRNPLAISTQRRQKANTKYILAGTAVNYELVKDLMFRSSIGIESANTREDIYSTRLLDNTPTGSASIGFINLMNILNENTLTFNKKINEDNSINALAGFTYQDNKVKTAGTGNISGFLTDQFETNNLSAGTVFGTPSSNSSRWTLISYLGRVNYSFKNTYLLTASIRADGSSRFGEGNKWGYFPSAAFAWRAINEGFMKNQNFMSDLKFRASWGVTGNTAINPYQTLNTLTTYNAVFGDTRYVGFAPNNNSLANPALKWETTIQTDFGFDIGVLRDRLSLSFDYYNKDTRDLLASIQLPTSAGYSNTLSNVGRIRNRGIELGLNGMIIDTRAVKWSMGVNFTKNKSKAIKLAGGSDVFGEAIPQPLSVSVNLVREGLPVGVFYGFLEDGLDANGAIKYKDLDGKAGITNADRTIIGDPNPDFIYNMNSRTSFKNFELNFSIQGVQGNDIFNVNKTAAANSFYFGENQISDVYFNHWTSSKPDPTAKYPKLSTKTVFSASDRFVEDGSFLRLKNIQLGYNIQPSKFGVRWIKNFQLYVSGQNLLTATKYSWYDPEINTRGGTNSFSNGIDNAGYPNAKTYTIGARMTL</sequence>
<dbReference type="EMBL" id="BJYT01000001">
    <property type="protein sequence ID" value="GEO07526.1"/>
    <property type="molecule type" value="Genomic_DNA"/>
</dbReference>
<name>A0A512B6D7_9BACT</name>
<keyword evidence="10" id="KW-0732">Signal</keyword>
<dbReference type="InterPro" id="IPR012910">
    <property type="entry name" value="Plug_dom"/>
</dbReference>
<evidence type="ECO:0000313" key="14">
    <source>
        <dbReference type="Proteomes" id="UP000321513"/>
    </source>
</evidence>
<dbReference type="SUPFAM" id="SSF49464">
    <property type="entry name" value="Carboxypeptidase regulatory domain-like"/>
    <property type="match status" value="1"/>
</dbReference>
<evidence type="ECO:0000313" key="13">
    <source>
        <dbReference type="EMBL" id="GEO07526.1"/>
    </source>
</evidence>
<dbReference type="Pfam" id="PF00593">
    <property type="entry name" value="TonB_dep_Rec_b-barrel"/>
    <property type="match status" value="1"/>
</dbReference>
<dbReference type="Proteomes" id="UP000321513">
    <property type="component" value="Unassembled WGS sequence"/>
</dbReference>
<dbReference type="InterPro" id="IPR023996">
    <property type="entry name" value="TonB-dep_OMP_SusC/RagA"/>
</dbReference>
<evidence type="ECO:0000256" key="3">
    <source>
        <dbReference type="ARBA" id="ARBA00022452"/>
    </source>
</evidence>
<dbReference type="InterPro" id="IPR036942">
    <property type="entry name" value="Beta-barrel_TonB_sf"/>
</dbReference>
<keyword evidence="5 9" id="KW-0798">TonB box</keyword>
<evidence type="ECO:0000256" key="6">
    <source>
        <dbReference type="ARBA" id="ARBA00023136"/>
    </source>
</evidence>
<dbReference type="FunFam" id="2.170.130.10:FF:000008">
    <property type="entry name" value="SusC/RagA family TonB-linked outer membrane protein"/>
    <property type="match status" value="1"/>
</dbReference>
<dbReference type="GO" id="GO:0009279">
    <property type="term" value="C:cell outer membrane"/>
    <property type="evidence" value="ECO:0007669"/>
    <property type="project" value="UniProtKB-SubCell"/>
</dbReference>
<dbReference type="NCBIfam" id="TIGR04057">
    <property type="entry name" value="SusC_RagA_signa"/>
    <property type="match status" value="1"/>
</dbReference>
<organism evidence="13 14">
    <name type="scientific">Segetibacter aerophilus</name>
    <dbReference type="NCBI Taxonomy" id="670293"/>
    <lineage>
        <taxon>Bacteria</taxon>
        <taxon>Pseudomonadati</taxon>
        <taxon>Bacteroidota</taxon>
        <taxon>Chitinophagia</taxon>
        <taxon>Chitinophagales</taxon>
        <taxon>Chitinophagaceae</taxon>
        <taxon>Segetibacter</taxon>
    </lineage>
</organism>
<comment type="subcellular location">
    <subcellularLocation>
        <location evidence="1 8">Cell outer membrane</location>
        <topology evidence="1 8">Multi-pass membrane protein</topology>
    </subcellularLocation>
</comment>
<evidence type="ECO:0000256" key="2">
    <source>
        <dbReference type="ARBA" id="ARBA00022448"/>
    </source>
</evidence>
<dbReference type="Gene3D" id="2.170.130.10">
    <property type="entry name" value="TonB-dependent receptor, plug domain"/>
    <property type="match status" value="1"/>
</dbReference>
<comment type="similarity">
    <text evidence="8 9">Belongs to the TonB-dependent receptor family.</text>
</comment>
<evidence type="ECO:0000256" key="7">
    <source>
        <dbReference type="ARBA" id="ARBA00023237"/>
    </source>
</evidence>
<evidence type="ECO:0000256" key="4">
    <source>
        <dbReference type="ARBA" id="ARBA00022692"/>
    </source>
</evidence>
<dbReference type="InterPro" id="IPR023997">
    <property type="entry name" value="TonB-dep_OMP_SusC/RagA_CS"/>
</dbReference>
<dbReference type="InterPro" id="IPR008969">
    <property type="entry name" value="CarboxyPept-like_regulatory"/>
</dbReference>
<keyword evidence="4 8" id="KW-0812">Transmembrane</keyword>
<dbReference type="NCBIfam" id="TIGR04056">
    <property type="entry name" value="OMP_RagA_SusC"/>
    <property type="match status" value="1"/>
</dbReference>
<feature type="domain" description="TonB-dependent receptor-like beta-barrel" evidence="11">
    <location>
        <begin position="432"/>
        <end position="962"/>
    </location>
</feature>
<dbReference type="PROSITE" id="PS52016">
    <property type="entry name" value="TONB_DEPENDENT_REC_3"/>
    <property type="match status" value="1"/>
</dbReference>
<accession>A0A512B6D7</accession>
<gene>
    <name evidence="13" type="ORF">SAE01_00220</name>
</gene>
<dbReference type="Pfam" id="PF13715">
    <property type="entry name" value="CarbopepD_reg_2"/>
    <property type="match status" value="1"/>
</dbReference>
<evidence type="ECO:0000256" key="8">
    <source>
        <dbReference type="PROSITE-ProRule" id="PRU01360"/>
    </source>
</evidence>
<feature type="domain" description="TonB-dependent receptor plug" evidence="12">
    <location>
        <begin position="125"/>
        <end position="232"/>
    </location>
</feature>
<dbReference type="InterPro" id="IPR000531">
    <property type="entry name" value="Beta-barrel_TonB"/>
</dbReference>
<dbReference type="InterPro" id="IPR039426">
    <property type="entry name" value="TonB-dep_rcpt-like"/>
</dbReference>
<evidence type="ECO:0000256" key="5">
    <source>
        <dbReference type="ARBA" id="ARBA00023077"/>
    </source>
</evidence>
<dbReference type="AlphaFoldDB" id="A0A512B6D7"/>
<keyword evidence="6 8" id="KW-0472">Membrane</keyword>
<evidence type="ECO:0000259" key="11">
    <source>
        <dbReference type="Pfam" id="PF00593"/>
    </source>
</evidence>
<dbReference type="SUPFAM" id="SSF56935">
    <property type="entry name" value="Porins"/>
    <property type="match status" value="1"/>
</dbReference>
<evidence type="ECO:0000256" key="10">
    <source>
        <dbReference type="SAM" id="SignalP"/>
    </source>
</evidence>
<evidence type="ECO:0000256" key="9">
    <source>
        <dbReference type="RuleBase" id="RU003357"/>
    </source>
</evidence>
<protein>
    <submittedName>
        <fullName evidence="13">SusC/RagA family TonB-linked outer membrane protein</fullName>
    </submittedName>
</protein>
<proteinExistence type="inferred from homology"/>
<evidence type="ECO:0000259" key="12">
    <source>
        <dbReference type="Pfam" id="PF07715"/>
    </source>
</evidence>
<feature type="chain" id="PRO_5021747560" evidence="10">
    <location>
        <begin position="27"/>
        <end position="1007"/>
    </location>
</feature>
<dbReference type="Pfam" id="PF07715">
    <property type="entry name" value="Plug"/>
    <property type="match status" value="1"/>
</dbReference>
<reference evidence="13 14" key="1">
    <citation type="submission" date="2019-07" db="EMBL/GenBank/DDBJ databases">
        <title>Whole genome shotgun sequence of Segetibacter aerophilus NBRC 106135.</title>
        <authorList>
            <person name="Hosoyama A."/>
            <person name="Uohara A."/>
            <person name="Ohji S."/>
            <person name="Ichikawa N."/>
        </authorList>
    </citation>
    <scope>NUCLEOTIDE SEQUENCE [LARGE SCALE GENOMIC DNA]</scope>
    <source>
        <strain evidence="13 14">NBRC 106135</strain>
    </source>
</reference>
<evidence type="ECO:0000256" key="1">
    <source>
        <dbReference type="ARBA" id="ARBA00004571"/>
    </source>
</evidence>
<keyword evidence="3 8" id="KW-1134">Transmembrane beta strand</keyword>
<comment type="caution">
    <text evidence="13">The sequence shown here is derived from an EMBL/GenBank/DDBJ whole genome shotgun (WGS) entry which is preliminary data.</text>
</comment>
<dbReference type="InterPro" id="IPR037066">
    <property type="entry name" value="Plug_dom_sf"/>
</dbReference>
<keyword evidence="2 8" id="KW-0813">Transport</keyword>
<feature type="signal peptide" evidence="10">
    <location>
        <begin position="1"/>
        <end position="26"/>
    </location>
</feature>
<dbReference type="Gene3D" id="2.60.40.1120">
    <property type="entry name" value="Carboxypeptidase-like, regulatory domain"/>
    <property type="match status" value="1"/>
</dbReference>